<accession>A0A0P1MD83</accession>
<accession>A0A0P1LJB2</accession>
<accession>A0A0P1NTU0</accession>
<evidence type="ECO:0000256" key="2">
    <source>
        <dbReference type="SAM" id="MobiDB-lite"/>
    </source>
</evidence>
<accession>A0A0P1P826</accession>
<dbReference type="RefSeq" id="WP_047133319.1">
    <property type="nucleotide sequence ID" value="NZ_CZVI01000010.1"/>
</dbReference>
<evidence type="ECO:0000313" key="3">
    <source>
        <dbReference type="EMBL" id="CUS86033.1"/>
    </source>
</evidence>
<dbReference type="EMBL" id="CZVI01000010">
    <property type="protein sequence ID" value="CUS86033.1"/>
    <property type="molecule type" value="Genomic_DNA"/>
</dbReference>
<accession>A0A0P1MAL3</accession>
<organism evidence="4 5">
    <name type="scientific">Candidatus Kryptonium thompsonii</name>
    <dbReference type="NCBI Taxonomy" id="1633631"/>
    <lineage>
        <taxon>Bacteria</taxon>
        <taxon>Pseudomonadati</taxon>
        <taxon>Candidatus Kryptoniota</taxon>
        <taxon>Candidatus Kryptonium</taxon>
    </lineage>
</organism>
<dbReference type="AlphaFoldDB" id="A0A0P1NTU0"/>
<dbReference type="InterPro" id="IPR036388">
    <property type="entry name" value="WH-like_DNA-bd_sf"/>
</dbReference>
<keyword evidence="6" id="KW-1185">Reference proteome</keyword>
<dbReference type="Proteomes" id="UP000182011">
    <property type="component" value="Unassembled WGS sequence"/>
</dbReference>
<dbReference type="SUPFAM" id="SSF46785">
    <property type="entry name" value="Winged helix' DNA-binding domain"/>
    <property type="match status" value="1"/>
</dbReference>
<evidence type="ECO:0000313" key="6">
    <source>
        <dbReference type="Proteomes" id="UP000182200"/>
    </source>
</evidence>
<evidence type="ECO:0000313" key="4">
    <source>
        <dbReference type="EMBL" id="CUU08700.1"/>
    </source>
</evidence>
<evidence type="ECO:0000313" key="5">
    <source>
        <dbReference type="Proteomes" id="UP000182011"/>
    </source>
</evidence>
<feature type="region of interest" description="Disordered" evidence="2">
    <location>
        <begin position="60"/>
        <end position="129"/>
    </location>
</feature>
<dbReference type="Proteomes" id="UP000182200">
    <property type="component" value="Unassembled WGS sequence"/>
</dbReference>
<feature type="compositionally biased region" description="Basic and acidic residues" evidence="2">
    <location>
        <begin position="115"/>
        <end position="129"/>
    </location>
</feature>
<accession>A0A0P1LYR7</accession>
<keyword evidence="1" id="KW-0175">Coiled coil</keyword>
<dbReference type="STRING" id="1633631.GCA_001442925_02156"/>
<accession>A0A0S4NBJ1</accession>
<accession>A0A0P1MEQ9</accession>
<reference evidence="5 6" key="1">
    <citation type="submission" date="2015-11" db="EMBL/GenBank/DDBJ databases">
        <authorList>
            <person name="Varghese N."/>
        </authorList>
    </citation>
    <scope>NUCLEOTIDE SEQUENCE [LARGE SCALE GENOMIC DNA]</scope>
    <source>
        <strain evidence="3 6">JGI-8</strain>
    </source>
</reference>
<proteinExistence type="predicted"/>
<feature type="region of interest" description="Disordered" evidence="2">
    <location>
        <begin position="244"/>
        <end position="274"/>
    </location>
</feature>
<feature type="coiled-coil region" evidence="1">
    <location>
        <begin position="475"/>
        <end position="537"/>
    </location>
</feature>
<dbReference type="InterPro" id="IPR036390">
    <property type="entry name" value="WH_DNA-bd_sf"/>
</dbReference>
<dbReference type="Gene3D" id="1.10.10.10">
    <property type="entry name" value="Winged helix-like DNA-binding domain superfamily/Winged helix DNA-binding domain"/>
    <property type="match status" value="1"/>
</dbReference>
<feature type="compositionally biased region" description="Polar residues" evidence="2">
    <location>
        <begin position="246"/>
        <end position="257"/>
    </location>
</feature>
<evidence type="ECO:0000256" key="1">
    <source>
        <dbReference type="SAM" id="Coils"/>
    </source>
</evidence>
<dbReference type="EMBL" id="FAOP01000010">
    <property type="protein sequence ID" value="CUU08700.1"/>
    <property type="molecule type" value="Genomic_DNA"/>
</dbReference>
<gene>
    <name evidence="4" type="ORF">JGI4_02163</name>
    <name evidence="3" type="ORF">JGI8_00958</name>
</gene>
<accession>A0A0P1LVX6</accession>
<feature type="compositionally biased region" description="Polar residues" evidence="2">
    <location>
        <begin position="60"/>
        <end position="73"/>
    </location>
</feature>
<protein>
    <submittedName>
        <fullName evidence="4">Uncharacterized protein</fullName>
    </submittedName>
</protein>
<reference evidence="4" key="2">
    <citation type="submission" date="2015-11" db="EMBL/GenBank/DDBJ databases">
        <authorList>
            <person name="Zhang Y."/>
            <person name="Guo Z."/>
        </authorList>
    </citation>
    <scope>NUCLEOTIDE SEQUENCE [LARGE SCALE GENOMIC DNA]</scope>
    <source>
        <strain evidence="4">JGI-4</strain>
    </source>
</reference>
<sequence length="561" mass="65600">MTKKSKRKKKAKQDDYIGFKLIKPVPQDSLLPDYERLKNLNLPAALKATYLTKTIENQSDNELSERYQSQNDTGIKMTPVSKRDQYQDDTSIEMIPVSKQDQYQNDTSIETTPVSKRDRSQKEKKQPEPIKIKEIPDTVSEKLKFKPGFFSQWETSIFNELRKILSNSEFKIYTVLFENSWAFGKNITSIIGYQTIAEKTGLSRATVIRSIEKLIKRKIIEKRTSFNNLGTIYKVNLPEGAEIQPNEIQSRGESTFTQDDDESTLTQSPPAQSTLPLLDVPDEEKFIFENNLIKVKTQEEIIKTLKSKPFSLKDDIIQQIIKTTSPQLISLKIENALFNYHKNLIKKPGEWLILSIFNKYKTSKQFLKHLKGKLEANARANPDLPRPLDEHLIKTVFGYYTKWLRVIPTKETLIKELERYNIPDQMINDIIKTYPPEYIFFQIKHADSQAHKLKDPTAWLINAIQKVYKPSREFAKKIETQIKQLEEERKQIERERELQQEKMEIERALNYFKTLPEKNQKELIKIAEDELKKLNITPETPGYKTNLDFKIAQLIKKLYNT</sequence>
<name>A0A0P1NTU0_9BACT</name>
<feature type="compositionally biased region" description="Polar residues" evidence="2">
    <location>
        <begin position="99"/>
        <end position="114"/>
    </location>
</feature>
<feature type="compositionally biased region" description="Polar residues" evidence="2">
    <location>
        <begin position="264"/>
        <end position="274"/>
    </location>
</feature>